<dbReference type="EMBL" id="GL636488">
    <property type="protein sequence ID" value="EFW20788.1"/>
    <property type="molecule type" value="Genomic_DNA"/>
</dbReference>
<name>E9CXW1_COCPS</name>
<dbReference type="HOGENOM" id="CLU_2320175_0_0_1"/>
<keyword evidence="2" id="KW-1185">Reference proteome</keyword>
<protein>
    <submittedName>
        <fullName evidence="1">Predicted protein</fullName>
    </submittedName>
</protein>
<reference evidence="2" key="1">
    <citation type="journal article" date="2010" name="Genome Res.">
        <title>Population genomic sequencing of Coccidioides fungi reveals recent hybridization and transposon control.</title>
        <authorList>
            <person name="Neafsey D.E."/>
            <person name="Barker B.M."/>
            <person name="Sharpton T.J."/>
            <person name="Stajich J.E."/>
            <person name="Park D.J."/>
            <person name="Whiston E."/>
            <person name="Hung C.-Y."/>
            <person name="McMahan C."/>
            <person name="White J."/>
            <person name="Sykes S."/>
            <person name="Heiman D."/>
            <person name="Young S."/>
            <person name="Zeng Q."/>
            <person name="Abouelleil A."/>
            <person name="Aftuck L."/>
            <person name="Bessette D."/>
            <person name="Brown A."/>
            <person name="FitzGerald M."/>
            <person name="Lui A."/>
            <person name="Macdonald J.P."/>
            <person name="Priest M."/>
            <person name="Orbach M.J."/>
            <person name="Galgiani J.N."/>
            <person name="Kirkland T.N."/>
            <person name="Cole G.T."/>
            <person name="Birren B.W."/>
            <person name="Henn M.R."/>
            <person name="Taylor J.W."/>
            <person name="Rounsley S.D."/>
        </authorList>
    </citation>
    <scope>NUCLEOTIDE SEQUENCE [LARGE SCALE GENOMIC DNA]</scope>
    <source>
        <strain evidence="2">RMSCC 757 / Silveira</strain>
    </source>
</reference>
<sequence>MLIRRRSSSLPSHVSFGRTFRIKVPRVGLEVRRANQVQENVDGVCAGHGQEAGVLNDGSTEVGLGNRFPWADGLYLAYDVELPLSRIGNHRLRGFEGRE</sequence>
<dbReference type="VEuPathDB" id="FungiDB:CPSG_02631"/>
<proteinExistence type="predicted"/>
<dbReference type="AlphaFoldDB" id="E9CXW1"/>
<accession>E9CXW1</accession>
<evidence type="ECO:0000313" key="1">
    <source>
        <dbReference type="EMBL" id="EFW20788.1"/>
    </source>
</evidence>
<gene>
    <name evidence="1" type="ORF">CPSG_02631</name>
</gene>
<organism evidence="2">
    <name type="scientific">Coccidioides posadasii (strain RMSCC 757 / Silveira)</name>
    <name type="common">Valley fever fungus</name>
    <dbReference type="NCBI Taxonomy" id="443226"/>
    <lineage>
        <taxon>Eukaryota</taxon>
        <taxon>Fungi</taxon>
        <taxon>Dikarya</taxon>
        <taxon>Ascomycota</taxon>
        <taxon>Pezizomycotina</taxon>
        <taxon>Eurotiomycetes</taxon>
        <taxon>Eurotiomycetidae</taxon>
        <taxon>Onygenales</taxon>
        <taxon>Onygenaceae</taxon>
        <taxon>Coccidioides</taxon>
    </lineage>
</organism>
<dbReference type="Proteomes" id="UP000002497">
    <property type="component" value="Unassembled WGS sequence"/>
</dbReference>
<reference evidence="2" key="2">
    <citation type="submission" date="2010-03" db="EMBL/GenBank/DDBJ databases">
        <title>The genome sequence of Coccidioides posadasii strain Silveira.</title>
        <authorList>
            <consortium name="The Broad Institute Genome Sequencing Center for Infectious Disease"/>
            <person name="Neafsey D."/>
            <person name="Orbach M."/>
            <person name="Henn M.R."/>
            <person name="Cole G.T."/>
            <person name="Galgiani J."/>
            <person name="Gardner M.J."/>
            <person name="Kirkland T.N."/>
            <person name="Taylor J.W."/>
            <person name="Young S.K."/>
            <person name="Zeng Q."/>
            <person name="Koehrsen M."/>
            <person name="Alvarado L."/>
            <person name="Berlin A."/>
            <person name="Borenstein D."/>
            <person name="Chapman S.B."/>
            <person name="Chen Z."/>
            <person name="Engels R."/>
            <person name="Freedman E."/>
            <person name="Gellesch M."/>
            <person name="Goldberg J."/>
            <person name="Griggs A."/>
            <person name="Gujja S."/>
            <person name="Heilman E."/>
            <person name="Heiman D."/>
            <person name="Howarth C."/>
            <person name="Jen D."/>
            <person name="Larson L."/>
            <person name="Mehta T."/>
            <person name="Neiman D."/>
            <person name="Park D."/>
            <person name="Pearson M."/>
            <person name="Richards J."/>
            <person name="Roberts A."/>
            <person name="Saif S."/>
            <person name="Shea T."/>
            <person name="Shenoy N."/>
            <person name="Sisk P."/>
            <person name="Stolte C."/>
            <person name="Sykes S."/>
            <person name="Walk T."/>
            <person name="White J."/>
            <person name="Yandava C."/>
            <person name="Haas B."/>
            <person name="Nusbaum C."/>
            <person name="Birren B."/>
        </authorList>
    </citation>
    <scope>NUCLEOTIDE SEQUENCE [LARGE SCALE GENOMIC DNA]</scope>
    <source>
        <strain evidence="2">RMSCC 757 / Silveira</strain>
    </source>
</reference>
<evidence type="ECO:0000313" key="2">
    <source>
        <dbReference type="Proteomes" id="UP000002497"/>
    </source>
</evidence>